<dbReference type="EMBL" id="JABCRI010000001">
    <property type="protein sequence ID" value="KAF8413676.1"/>
    <property type="molecule type" value="Genomic_DNA"/>
</dbReference>
<dbReference type="Proteomes" id="UP000655225">
    <property type="component" value="Unassembled WGS sequence"/>
</dbReference>
<evidence type="ECO:0000313" key="2">
    <source>
        <dbReference type="Proteomes" id="UP000655225"/>
    </source>
</evidence>
<accession>A0A835A347</accession>
<reference evidence="1 2" key="1">
    <citation type="submission" date="2020-04" db="EMBL/GenBank/DDBJ databases">
        <title>Plant Genome Project.</title>
        <authorList>
            <person name="Zhang R.-G."/>
        </authorList>
    </citation>
    <scope>NUCLEOTIDE SEQUENCE [LARGE SCALE GENOMIC DNA]</scope>
    <source>
        <strain evidence="1">YNK0</strain>
        <tissue evidence="1">Leaf</tissue>
    </source>
</reference>
<name>A0A835A347_TETSI</name>
<comment type="caution">
    <text evidence="1">The sequence shown here is derived from an EMBL/GenBank/DDBJ whole genome shotgun (WGS) entry which is preliminary data.</text>
</comment>
<keyword evidence="2" id="KW-1185">Reference proteome</keyword>
<gene>
    <name evidence="1" type="ORF">HHK36_001668</name>
</gene>
<evidence type="ECO:0000313" key="1">
    <source>
        <dbReference type="EMBL" id="KAF8413676.1"/>
    </source>
</evidence>
<dbReference type="AlphaFoldDB" id="A0A835A347"/>
<proteinExistence type="predicted"/>
<protein>
    <submittedName>
        <fullName evidence="1">Uncharacterized protein</fullName>
    </submittedName>
</protein>
<organism evidence="1 2">
    <name type="scientific">Tetracentron sinense</name>
    <name type="common">Spur-leaf</name>
    <dbReference type="NCBI Taxonomy" id="13715"/>
    <lineage>
        <taxon>Eukaryota</taxon>
        <taxon>Viridiplantae</taxon>
        <taxon>Streptophyta</taxon>
        <taxon>Embryophyta</taxon>
        <taxon>Tracheophyta</taxon>
        <taxon>Spermatophyta</taxon>
        <taxon>Magnoliopsida</taxon>
        <taxon>Trochodendrales</taxon>
        <taxon>Trochodendraceae</taxon>
        <taxon>Tetracentron</taxon>
    </lineage>
</organism>
<sequence length="230" mass="24993">MCNQCSQIGDRRNLERARDMGRVGIAFGRTLGQIPRGTWRLVNGQKTWCVAKPTSDEATLIASINYAAYSQVEQVELGLQESALIVMSTNPREDPDQHEVVRLAAKKSLGQLSDQEKEVQEGVQVSGSHGNIPLRAEVRKCGDLSAGDLSELRKGGVELMARTNDGAAKEAVLVDCGVGFPEGSEGLVLPSYDPPPRSCRFEVFDSESPSSIWSECPRLKSADSRSFLSP</sequence>